<evidence type="ECO:0000256" key="1">
    <source>
        <dbReference type="ARBA" id="ARBA00022801"/>
    </source>
</evidence>
<dbReference type="Pfam" id="PF13344">
    <property type="entry name" value="Hydrolase_6"/>
    <property type="match status" value="1"/>
</dbReference>
<gene>
    <name evidence="2" type="ORF">TGDOM2_289980</name>
</gene>
<organism evidence="2 3">
    <name type="scientific">Toxoplasma gondii GAB2-2007-GAL-DOM2</name>
    <dbReference type="NCBI Taxonomy" id="1130820"/>
    <lineage>
        <taxon>Eukaryota</taxon>
        <taxon>Sar</taxon>
        <taxon>Alveolata</taxon>
        <taxon>Apicomplexa</taxon>
        <taxon>Conoidasida</taxon>
        <taxon>Coccidia</taxon>
        <taxon>Eucoccidiorida</taxon>
        <taxon>Eimeriorina</taxon>
        <taxon>Sarcocystidae</taxon>
        <taxon>Toxoplasma</taxon>
    </lineage>
</organism>
<dbReference type="NCBIfam" id="TIGR01452">
    <property type="entry name" value="PGP_euk"/>
    <property type="match status" value="1"/>
</dbReference>
<dbReference type="PANTHER" id="PTHR19288:SF93">
    <property type="entry name" value="FI11325P-RELATED"/>
    <property type="match status" value="1"/>
</dbReference>
<evidence type="ECO:0000313" key="3">
    <source>
        <dbReference type="Proteomes" id="UP000028837"/>
    </source>
</evidence>
<dbReference type="Pfam" id="PF13242">
    <property type="entry name" value="Hydrolase_like"/>
    <property type="match status" value="1"/>
</dbReference>
<reference evidence="2 3" key="1">
    <citation type="submission" date="2014-02" db="EMBL/GenBank/DDBJ databases">
        <authorList>
            <person name="Sibley D."/>
            <person name="Venepally P."/>
            <person name="Karamycheva S."/>
            <person name="Hadjithomas M."/>
            <person name="Khan A."/>
            <person name="Brunk B."/>
            <person name="Roos D."/>
            <person name="Caler E."/>
            <person name="Lorenzi H."/>
        </authorList>
    </citation>
    <scope>NUCLEOTIDE SEQUENCE [LARGE SCALE GENOMIC DNA]</scope>
    <source>
        <strain evidence="2 3">GAB2-2007-GAL-DOM2</strain>
    </source>
</reference>
<evidence type="ECO:0000313" key="2">
    <source>
        <dbReference type="EMBL" id="KFG42491.1"/>
    </source>
</evidence>
<dbReference type="Gene3D" id="3.40.50.1000">
    <property type="entry name" value="HAD superfamily/HAD-like"/>
    <property type="match status" value="2"/>
</dbReference>
<dbReference type="GO" id="GO:0016791">
    <property type="term" value="F:phosphatase activity"/>
    <property type="evidence" value="ECO:0007669"/>
    <property type="project" value="InterPro"/>
</dbReference>
<dbReference type="InterPro" id="IPR023214">
    <property type="entry name" value="HAD_sf"/>
</dbReference>
<dbReference type="AlphaFoldDB" id="A0A086KDM3"/>
<dbReference type="Proteomes" id="UP000028837">
    <property type="component" value="Unassembled WGS sequence"/>
</dbReference>
<dbReference type="PANTHER" id="PTHR19288">
    <property type="entry name" value="4-NITROPHENYLPHOSPHATASE-RELATED"/>
    <property type="match status" value="1"/>
</dbReference>
<dbReference type="InterPro" id="IPR006357">
    <property type="entry name" value="HAD-SF_hydro_IIA"/>
</dbReference>
<dbReference type="InterPro" id="IPR006349">
    <property type="entry name" value="PGP_euk"/>
</dbReference>
<accession>A0A086KDM3</accession>
<dbReference type="EMBL" id="AHZU02000593">
    <property type="protein sequence ID" value="KFG42491.1"/>
    <property type="molecule type" value="Genomic_DNA"/>
</dbReference>
<name>A0A086KDM3_TOXGO</name>
<dbReference type="GO" id="GO:0005737">
    <property type="term" value="C:cytoplasm"/>
    <property type="evidence" value="ECO:0007669"/>
    <property type="project" value="TreeGrafter"/>
</dbReference>
<dbReference type="VEuPathDB" id="ToxoDB:TGDOM2_289980"/>
<dbReference type="SUPFAM" id="SSF56784">
    <property type="entry name" value="HAD-like"/>
    <property type="match status" value="1"/>
</dbReference>
<sequence>MPAYAGMSAAARDPACGVVGDAPPCASSNGAMRSLGQRLSRQDDASGSCGSTCPAALSPSGPEKLHSLSPRAKSCLSDSAAPPSASPLTLTRTAVLTGSVTFREVPRAGAEATSNGVVTCICSECVTRLTDGCCARCGRECVSAATSTVSPAKRARKELRPEDAALSATAGPCSNGNCIQPCEYAKSALVAACSGSSEKITQSASAQVPANCGETAKSGKNTFPAWWSEQREQLLGQQRRLASALPSIHPTAFTAEQAESLDALTRHGYRVISGATAEPFADFVDRYDNFIFDVDGVLVMGSQQFAGAPAALQALRQRGKRVIFFTNGASKSRRTCVALLRKAGFEAHEDEMICTSYAAAEYMRLTHPHVKKVMVIGECGLKEEFREAGMVAVTAEEHASSPDAPSPAPSISSERDFLDLTRALDPSVGAVVVGWDRQLSYVKLCLASLYLQRNNGALPFIAANRDAYDVIGGAKMPANGAAVAALELCSSRQAVCVGKPSAWLVQFLFSKYNLDPSRTVVCGDRLDTDIAFGKCAGIDSCVVLTGCTTVEHLVGMPPTHPSAPTVVLPHVGLLQTLKYADTAKAGVVAERMQNGDHCA</sequence>
<protein>
    <submittedName>
        <fullName evidence="2">HAD hydrolase, family IIA protein</fullName>
        <ecNumber evidence="2">3.1.3.41</ecNumber>
    </submittedName>
</protein>
<dbReference type="EC" id="3.1.3.41" evidence="2"/>
<keyword evidence="1 2" id="KW-0378">Hydrolase</keyword>
<dbReference type="InterPro" id="IPR036412">
    <property type="entry name" value="HAD-like_sf"/>
</dbReference>
<dbReference type="OrthoDB" id="413953at2759"/>
<comment type="caution">
    <text evidence="2">The sequence shown here is derived from an EMBL/GenBank/DDBJ whole genome shotgun (WGS) entry which is preliminary data.</text>
</comment>
<dbReference type="NCBIfam" id="TIGR01460">
    <property type="entry name" value="HAD-SF-IIA"/>
    <property type="match status" value="1"/>
</dbReference>
<proteinExistence type="predicted"/>